<evidence type="ECO:0000256" key="7">
    <source>
        <dbReference type="ARBA" id="ARBA00023180"/>
    </source>
</evidence>
<dbReference type="Pfam" id="PF00047">
    <property type="entry name" value="ig"/>
    <property type="match status" value="1"/>
</dbReference>
<evidence type="ECO:0000256" key="6">
    <source>
        <dbReference type="ARBA" id="ARBA00023157"/>
    </source>
</evidence>
<feature type="domain" description="Ig-like" evidence="11">
    <location>
        <begin position="379"/>
        <end position="462"/>
    </location>
</feature>
<protein>
    <submittedName>
        <fullName evidence="12">Surface glycoprotein MUC18 isoform X2</fullName>
    </submittedName>
</protein>
<accession>A0AA35LFD4</accession>
<feature type="region of interest" description="Disordered" evidence="9">
    <location>
        <begin position="635"/>
        <end position="661"/>
    </location>
</feature>
<evidence type="ECO:0000256" key="10">
    <source>
        <dbReference type="SAM" id="Phobius"/>
    </source>
</evidence>
<dbReference type="CDD" id="cd00096">
    <property type="entry name" value="Ig"/>
    <property type="match status" value="1"/>
</dbReference>
<reference evidence="12" key="1">
    <citation type="submission" date="2022-12" db="EMBL/GenBank/DDBJ databases">
        <authorList>
            <person name="Alioto T."/>
            <person name="Alioto T."/>
            <person name="Gomez Garrido J."/>
        </authorList>
    </citation>
    <scope>NUCLEOTIDE SEQUENCE</scope>
</reference>
<dbReference type="GO" id="GO:0005886">
    <property type="term" value="C:plasma membrane"/>
    <property type="evidence" value="ECO:0007669"/>
    <property type="project" value="TreeGrafter"/>
</dbReference>
<dbReference type="Proteomes" id="UP001178461">
    <property type="component" value="Chromosome 15"/>
</dbReference>
<keyword evidence="4 10" id="KW-1133">Transmembrane helix</keyword>
<evidence type="ECO:0000256" key="9">
    <source>
        <dbReference type="SAM" id="MobiDB-lite"/>
    </source>
</evidence>
<dbReference type="InterPro" id="IPR013783">
    <property type="entry name" value="Ig-like_fold"/>
</dbReference>
<keyword evidence="3" id="KW-0677">Repeat</keyword>
<evidence type="ECO:0000256" key="8">
    <source>
        <dbReference type="ARBA" id="ARBA00023319"/>
    </source>
</evidence>
<dbReference type="SUPFAM" id="SSF48726">
    <property type="entry name" value="Immunoglobulin"/>
    <property type="match status" value="5"/>
</dbReference>
<proteinExistence type="predicted"/>
<dbReference type="SMART" id="SM00408">
    <property type="entry name" value="IGc2"/>
    <property type="match status" value="3"/>
</dbReference>
<dbReference type="InterPro" id="IPR036179">
    <property type="entry name" value="Ig-like_dom_sf"/>
</dbReference>
<name>A0AA35LFD4_9SAUR</name>
<dbReference type="Pfam" id="PF08205">
    <property type="entry name" value="C2-set_2"/>
    <property type="match status" value="1"/>
</dbReference>
<feature type="domain" description="Ig-like" evidence="11">
    <location>
        <begin position="282"/>
        <end position="370"/>
    </location>
</feature>
<dbReference type="InterPro" id="IPR003599">
    <property type="entry name" value="Ig_sub"/>
</dbReference>
<dbReference type="EMBL" id="OX395141">
    <property type="protein sequence ID" value="CAI5795300.1"/>
    <property type="molecule type" value="Genomic_DNA"/>
</dbReference>
<feature type="compositionally biased region" description="Basic and acidic residues" evidence="9">
    <location>
        <begin position="644"/>
        <end position="661"/>
    </location>
</feature>
<evidence type="ECO:0000256" key="2">
    <source>
        <dbReference type="ARBA" id="ARBA00022692"/>
    </source>
</evidence>
<feature type="domain" description="Ig-like" evidence="11">
    <location>
        <begin position="173"/>
        <end position="276"/>
    </location>
</feature>
<dbReference type="InterPro" id="IPR051116">
    <property type="entry name" value="Surface_Rcpt/Adhesion_Mol"/>
</dbReference>
<dbReference type="InterPro" id="IPR013151">
    <property type="entry name" value="Immunoglobulin_dom"/>
</dbReference>
<dbReference type="PROSITE" id="PS50835">
    <property type="entry name" value="IG_LIKE"/>
    <property type="match status" value="5"/>
</dbReference>
<evidence type="ECO:0000256" key="4">
    <source>
        <dbReference type="ARBA" id="ARBA00022989"/>
    </source>
</evidence>
<dbReference type="SMART" id="SM00409">
    <property type="entry name" value="IG"/>
    <property type="match status" value="4"/>
</dbReference>
<feature type="transmembrane region" description="Helical" evidence="10">
    <location>
        <begin position="574"/>
        <end position="597"/>
    </location>
</feature>
<evidence type="ECO:0000259" key="11">
    <source>
        <dbReference type="PROSITE" id="PS50835"/>
    </source>
</evidence>
<dbReference type="PANTHER" id="PTHR11973">
    <property type="entry name" value="CELL SURFACE GLYCOPROTEIN MUC18-RELATED"/>
    <property type="match status" value="1"/>
</dbReference>
<dbReference type="CDD" id="cd00098">
    <property type="entry name" value="IgC1"/>
    <property type="match status" value="1"/>
</dbReference>
<evidence type="ECO:0000313" key="13">
    <source>
        <dbReference type="Proteomes" id="UP001178461"/>
    </source>
</evidence>
<dbReference type="Gene3D" id="2.60.40.10">
    <property type="entry name" value="Immunoglobulins"/>
    <property type="match status" value="5"/>
</dbReference>
<dbReference type="Pfam" id="PF13927">
    <property type="entry name" value="Ig_3"/>
    <property type="match status" value="2"/>
</dbReference>
<dbReference type="InterPro" id="IPR013106">
    <property type="entry name" value="Ig_V-set"/>
</dbReference>
<keyword evidence="7" id="KW-0325">Glycoprotein</keyword>
<keyword evidence="6" id="KW-1015">Disulfide bond</keyword>
<keyword evidence="13" id="KW-1185">Reference proteome</keyword>
<dbReference type="InterPro" id="IPR007110">
    <property type="entry name" value="Ig-like_dom"/>
</dbReference>
<gene>
    <name evidence="12" type="ORF">PODLI_1B031136</name>
</gene>
<keyword evidence="5 10" id="KW-0472">Membrane</keyword>
<evidence type="ECO:0000256" key="1">
    <source>
        <dbReference type="ARBA" id="ARBA00004479"/>
    </source>
</evidence>
<dbReference type="AlphaFoldDB" id="A0AA35LFD4"/>
<dbReference type="GO" id="GO:0005055">
    <property type="term" value="F:laminin receptor activity"/>
    <property type="evidence" value="ECO:0007669"/>
    <property type="project" value="TreeGrafter"/>
</dbReference>
<keyword evidence="2 10" id="KW-0812">Transmembrane</keyword>
<dbReference type="InterPro" id="IPR003598">
    <property type="entry name" value="Ig_sub2"/>
</dbReference>
<dbReference type="InterPro" id="IPR013162">
    <property type="entry name" value="CD80_C2-set"/>
</dbReference>
<feature type="domain" description="Ig-like" evidence="11">
    <location>
        <begin position="469"/>
        <end position="553"/>
    </location>
</feature>
<comment type="subcellular location">
    <subcellularLocation>
        <location evidence="1">Membrane</location>
        <topology evidence="1">Single-pass type I membrane protein</topology>
    </subcellularLocation>
</comment>
<organism evidence="12 13">
    <name type="scientific">Podarcis lilfordi</name>
    <name type="common">Lilford's wall lizard</name>
    <dbReference type="NCBI Taxonomy" id="74358"/>
    <lineage>
        <taxon>Eukaryota</taxon>
        <taxon>Metazoa</taxon>
        <taxon>Chordata</taxon>
        <taxon>Craniata</taxon>
        <taxon>Vertebrata</taxon>
        <taxon>Euteleostomi</taxon>
        <taxon>Lepidosauria</taxon>
        <taxon>Squamata</taxon>
        <taxon>Bifurcata</taxon>
        <taxon>Unidentata</taxon>
        <taxon>Episquamata</taxon>
        <taxon>Laterata</taxon>
        <taxon>Lacertibaenia</taxon>
        <taxon>Lacertidae</taxon>
        <taxon>Podarcis</taxon>
    </lineage>
</organism>
<evidence type="ECO:0000313" key="12">
    <source>
        <dbReference type="EMBL" id="CAI5795300.1"/>
    </source>
</evidence>
<feature type="domain" description="Ig-like" evidence="11">
    <location>
        <begin position="57"/>
        <end position="167"/>
    </location>
</feature>
<evidence type="ECO:0000256" key="3">
    <source>
        <dbReference type="ARBA" id="ARBA00022737"/>
    </source>
</evidence>
<dbReference type="PANTHER" id="PTHR11973:SF18">
    <property type="entry name" value="CELL SURFACE GLYCOPROTEIN MUC18"/>
    <property type="match status" value="1"/>
</dbReference>
<dbReference type="Pfam" id="PF07686">
    <property type="entry name" value="V-set"/>
    <property type="match status" value="1"/>
</dbReference>
<evidence type="ECO:0000256" key="5">
    <source>
        <dbReference type="ARBA" id="ARBA00023136"/>
    </source>
</evidence>
<sequence>MGFGVQPQLQDHSISTPGLMGVNCGKSMITYGKKNKFSFAFKWVWYRCEILQGGADSNVAVYMPDLVEAKLGDTAIIKCEFALPENGSYVYVNWYSMEKGKMERRKIIYMVQGKEHQDEPLNDRLSITPDFFLKINKVVLQDAKNYVCQVGFGMHGVAENRSELRVSKAPEKPEIQKTNRGISTGDPHLSEIATCTSRNGYPTPTLTWYKDGVPLKLDGNEIEIRPGLIKESSGLWTVRSTLSAKVTKEDRSAEFYCQVSYTLMGNNKTSKSDSFKVDVHYPSESLRFVIDAPGPDVKEGDNVTLRCEADGNPPPLYTLYRMGEEEASGQGSEQGFLHLYNINKERSGVYLCKVLDLQDVTLVELTANVTLLVNYLDEPVITSVPPVTSLRQLQEGEDALLTCNATGSKPLAFHWEKKGRVIEKGNLLNLTNVGFDTSGKYTCVVEMPMPGTPAVSRSKQVQVTVHAKPVLVARKEVVHVQSGEMVNLTCTGYSTPPLLISWSVNGSVFTSVMQGHQRNSTVLFQVTEALLESGVNCTAKNRMGTTQHHFMLAQRQEGGTPNAKTEQTAQESKGVIIVAVVICILAIAVLGAVLYFLHKKGKLTCGRSGKQEITKPEAHKDEIVVEVKSDKLPEEAGLLQGANGEKRSAGDQGEKYIDLRN</sequence>
<keyword evidence="8" id="KW-0393">Immunoglobulin domain</keyword>